<dbReference type="STRING" id="167539.Pro_1838"/>
<feature type="region of interest" description="Disordered" evidence="1">
    <location>
        <begin position="1"/>
        <end position="21"/>
    </location>
</feature>
<feature type="compositionally biased region" description="Basic and acidic residues" evidence="1">
    <location>
        <begin position="129"/>
        <end position="147"/>
    </location>
</feature>
<sequence>MNRSRYSNQRRQRSRDAIERRMDKWVESGRQLVDGVAGNRPGQRRKDNRSGFNNMGRWVEEKIDWFFEEEDDWSTPIEFDTDVRQTIPITKRPLQAISLRVPKALSAADQENVSPDVVDQWPDDSSFRVERWERDSLQEQDGRKTKGLENSTKQQKIQGGRPLPRSSRRRN</sequence>
<proteinExistence type="predicted"/>
<protein>
    <submittedName>
        <fullName evidence="2">Uncharacterized protein</fullName>
    </submittedName>
</protein>
<dbReference type="Proteomes" id="UP000001420">
    <property type="component" value="Chromosome"/>
</dbReference>
<gene>
    <name evidence="2" type="ordered locus">Pro_1838</name>
</gene>
<name>Q7V9J5_PROMA</name>
<dbReference type="OrthoDB" id="542533at2"/>
<feature type="compositionally biased region" description="Polar residues" evidence="1">
    <location>
        <begin position="148"/>
        <end position="157"/>
    </location>
</feature>
<organism evidence="2 3">
    <name type="scientific">Prochlorococcus marinus (strain SARG / CCMP1375 / SS120)</name>
    <dbReference type="NCBI Taxonomy" id="167539"/>
    <lineage>
        <taxon>Bacteria</taxon>
        <taxon>Bacillati</taxon>
        <taxon>Cyanobacteriota</taxon>
        <taxon>Cyanophyceae</taxon>
        <taxon>Synechococcales</taxon>
        <taxon>Prochlorococcaceae</taxon>
        <taxon>Prochlorococcus</taxon>
    </lineage>
</organism>
<dbReference type="EnsemblBacteria" id="AAQ00882">
    <property type="protein sequence ID" value="AAQ00882"/>
    <property type="gene ID" value="Pro_1838"/>
</dbReference>
<dbReference type="PATRIC" id="fig|167539.5.peg.1940"/>
<accession>Q7V9J5</accession>
<dbReference type="EMBL" id="AE017126">
    <property type="protein sequence ID" value="AAQ00882.1"/>
    <property type="molecule type" value="Genomic_DNA"/>
</dbReference>
<evidence type="ECO:0000313" key="3">
    <source>
        <dbReference type="Proteomes" id="UP000001420"/>
    </source>
</evidence>
<dbReference type="KEGG" id="pma:Pro_1838"/>
<reference evidence="2 3" key="1">
    <citation type="journal article" date="2003" name="Proc. Natl. Acad. Sci. U.S.A.">
        <title>Genome sequence of the cyanobacterium Prochlorococcus marinus SS120, a nearly minimal oxyphototrophic genome.</title>
        <authorList>
            <person name="Dufresne A."/>
            <person name="Salanoubat M."/>
            <person name="Partensky F."/>
            <person name="Artiguenave F."/>
            <person name="Axmann I.M."/>
            <person name="Barbe V."/>
            <person name="Duprat S."/>
            <person name="Galperin M.Y."/>
            <person name="Koonin E.V."/>
            <person name="Le Gall F."/>
            <person name="Makarova K.S."/>
            <person name="Ostrowski M."/>
            <person name="Oztas S."/>
            <person name="Robert C."/>
            <person name="Rogozin I.B."/>
            <person name="Scanlan D.J."/>
            <person name="Tandeau de Marsac N."/>
            <person name="Weissenbach J."/>
            <person name="Wincker P."/>
            <person name="Wolf Y.I."/>
            <person name="Hess W.R."/>
        </authorList>
    </citation>
    <scope>NUCLEOTIDE SEQUENCE [LARGE SCALE GENOMIC DNA]</scope>
    <source>
        <strain evidence="3">SARG / CCMP1375 / SS120</strain>
    </source>
</reference>
<dbReference type="AlphaFoldDB" id="Q7V9J5"/>
<dbReference type="HOGENOM" id="CLU_098226_0_0_3"/>
<keyword evidence="3" id="KW-1185">Reference proteome</keyword>
<dbReference type="eggNOG" id="ENOG503432Y">
    <property type="taxonomic scope" value="Bacteria"/>
</dbReference>
<evidence type="ECO:0000313" key="2">
    <source>
        <dbReference type="EMBL" id="AAQ00882.1"/>
    </source>
</evidence>
<evidence type="ECO:0000256" key="1">
    <source>
        <dbReference type="SAM" id="MobiDB-lite"/>
    </source>
</evidence>
<feature type="region of interest" description="Disordered" evidence="1">
    <location>
        <begin position="129"/>
        <end position="171"/>
    </location>
</feature>
<dbReference type="RefSeq" id="WP_011125987.1">
    <property type="nucleotide sequence ID" value="NC_005042.1"/>
</dbReference>